<proteinExistence type="predicted"/>
<feature type="transmembrane region" description="Helical" evidence="1">
    <location>
        <begin position="88"/>
        <end position="106"/>
    </location>
</feature>
<gene>
    <name evidence="2" type="ORF">IAB63_05985</name>
</gene>
<feature type="transmembrane region" description="Helical" evidence="1">
    <location>
        <begin position="56"/>
        <end position="76"/>
    </location>
</feature>
<dbReference type="EMBL" id="DVLT01000038">
    <property type="protein sequence ID" value="HIU02786.1"/>
    <property type="molecule type" value="Genomic_DNA"/>
</dbReference>
<name>A0A9D1HGE0_9FIRM</name>
<organism evidence="2 3">
    <name type="scientific">Candidatus Onthocola gallistercoris</name>
    <dbReference type="NCBI Taxonomy" id="2840876"/>
    <lineage>
        <taxon>Bacteria</taxon>
        <taxon>Bacillati</taxon>
        <taxon>Bacillota</taxon>
        <taxon>Bacilli</taxon>
        <taxon>Candidatus Onthocola</taxon>
    </lineage>
</organism>
<keyword evidence="1" id="KW-0472">Membrane</keyword>
<feature type="transmembrane region" description="Helical" evidence="1">
    <location>
        <begin position="237"/>
        <end position="255"/>
    </location>
</feature>
<keyword evidence="1" id="KW-1133">Transmembrane helix</keyword>
<feature type="transmembrane region" description="Helical" evidence="1">
    <location>
        <begin position="212"/>
        <end position="228"/>
    </location>
</feature>
<feature type="transmembrane region" description="Helical" evidence="1">
    <location>
        <begin position="6"/>
        <end position="22"/>
    </location>
</feature>
<dbReference type="AlphaFoldDB" id="A0A9D1HGE0"/>
<feature type="transmembrane region" description="Helical" evidence="1">
    <location>
        <begin position="324"/>
        <end position="349"/>
    </location>
</feature>
<reference evidence="2" key="1">
    <citation type="submission" date="2020-10" db="EMBL/GenBank/DDBJ databases">
        <authorList>
            <person name="Gilroy R."/>
        </authorList>
    </citation>
    <scope>NUCLEOTIDE SEQUENCE</scope>
    <source>
        <strain evidence="2">CHK187-14744</strain>
    </source>
</reference>
<feature type="transmembrane region" description="Helical" evidence="1">
    <location>
        <begin position="285"/>
        <end position="318"/>
    </location>
</feature>
<keyword evidence="1" id="KW-0812">Transmembrane</keyword>
<evidence type="ECO:0000313" key="3">
    <source>
        <dbReference type="Proteomes" id="UP000824164"/>
    </source>
</evidence>
<dbReference type="Proteomes" id="UP000824164">
    <property type="component" value="Unassembled WGS sequence"/>
</dbReference>
<evidence type="ECO:0000256" key="1">
    <source>
        <dbReference type="SAM" id="Phobius"/>
    </source>
</evidence>
<feature type="transmembrane region" description="Helical" evidence="1">
    <location>
        <begin position="261"/>
        <end position="278"/>
    </location>
</feature>
<comment type="caution">
    <text evidence="2">The sequence shown here is derived from an EMBL/GenBank/DDBJ whole genome shotgun (WGS) entry which is preliminary data.</text>
</comment>
<feature type="transmembrane region" description="Helical" evidence="1">
    <location>
        <begin position="29"/>
        <end position="50"/>
    </location>
</feature>
<evidence type="ECO:0000313" key="2">
    <source>
        <dbReference type="EMBL" id="HIU02786.1"/>
    </source>
</evidence>
<feature type="non-terminal residue" evidence="2">
    <location>
        <position position="384"/>
    </location>
</feature>
<accession>A0A9D1HGE0</accession>
<protein>
    <submittedName>
        <fullName evidence="2">Uncharacterized protein</fullName>
    </submittedName>
</protein>
<sequence>MLNLAVVMMTGLMAICVILYLRKVEIVPLIFLTIIFETSMYIIVSGVLFWADIFSIQKAVLGVIIVQGILICILFFKNKEEVKITYSWKGYIIPIVIVLITLPLVWQKYGFYGMGQDEGVYQNHAILLMYGKNDVQLDFEEYDQLADDQKDYYKQELHEALTGYYFYDTSLQTANEENKISEVSGTIHGIPTFAAILALCGRVFGLTHMVDIQTIYFVCAVFLIYMLAKDLRMKKGVTILLTTVTAISPIILWTAKSSLTEVFLIILMELYIYGIVNYQDKKKCWFAVVAIVTFSFYHFTIYTMLPMFILIYWGLFIAKGEKKIIYQCVTVVLGALLGICMSCFVAPAYTIGGVIDGRRTGNFKPLYDLIPWINESNVLTVTCI</sequence>
<reference evidence="2" key="2">
    <citation type="journal article" date="2021" name="PeerJ">
        <title>Extensive microbial diversity within the chicken gut microbiome revealed by metagenomics and culture.</title>
        <authorList>
            <person name="Gilroy R."/>
            <person name="Ravi A."/>
            <person name="Getino M."/>
            <person name="Pursley I."/>
            <person name="Horton D.L."/>
            <person name="Alikhan N.F."/>
            <person name="Baker D."/>
            <person name="Gharbi K."/>
            <person name="Hall N."/>
            <person name="Watson M."/>
            <person name="Adriaenssens E.M."/>
            <person name="Foster-Nyarko E."/>
            <person name="Jarju S."/>
            <person name="Secka A."/>
            <person name="Antonio M."/>
            <person name="Oren A."/>
            <person name="Chaudhuri R.R."/>
            <person name="La Ragione R."/>
            <person name="Hildebrand F."/>
            <person name="Pallen M.J."/>
        </authorList>
    </citation>
    <scope>NUCLEOTIDE SEQUENCE</scope>
    <source>
        <strain evidence="2">CHK187-14744</strain>
    </source>
</reference>